<dbReference type="GO" id="GO:0000160">
    <property type="term" value="P:phosphorelay signal transduction system"/>
    <property type="evidence" value="ECO:0007669"/>
    <property type="project" value="InterPro"/>
</dbReference>
<evidence type="ECO:0000313" key="7">
    <source>
        <dbReference type="Proteomes" id="UP001172911"/>
    </source>
</evidence>
<dbReference type="Proteomes" id="UP001172911">
    <property type="component" value="Unassembled WGS sequence"/>
</dbReference>
<comment type="function">
    <text evidence="3">May play the central regulatory role in sporulation. It may be an element of the effector pathway responsible for the activation of sporulation genes in response to nutritional stress. Spo0A may act in concert with spo0H (a sigma factor) to control the expression of some genes that are critical to the sporulation process.</text>
</comment>
<dbReference type="PROSITE" id="PS50110">
    <property type="entry name" value="RESPONSE_REGULATORY"/>
    <property type="match status" value="1"/>
</dbReference>
<dbReference type="InterPro" id="IPR011006">
    <property type="entry name" value="CheY-like_superfamily"/>
</dbReference>
<keyword evidence="7" id="KW-1185">Reference proteome</keyword>
<reference evidence="6" key="2">
    <citation type="submission" date="2023-03" db="EMBL/GenBank/DDBJ databases">
        <authorList>
            <person name="Zhang Z."/>
        </authorList>
    </citation>
    <scope>NUCLEOTIDE SEQUENCE</scope>
    <source>
        <strain evidence="6">DSA</strain>
    </source>
</reference>
<feature type="modified residue" description="4-aspartylphosphate" evidence="4">
    <location>
        <position position="54"/>
    </location>
</feature>
<evidence type="ECO:0000259" key="5">
    <source>
        <dbReference type="PROSITE" id="PS50110"/>
    </source>
</evidence>
<dbReference type="AlphaFoldDB" id="A0AAW7ZG28"/>
<accession>A0AAW7ZG28</accession>
<dbReference type="CDD" id="cd00156">
    <property type="entry name" value="REC"/>
    <property type="match status" value="1"/>
</dbReference>
<organism evidence="6 7">
    <name type="scientific">Desulforamulus aquiferis</name>
    <dbReference type="NCBI Taxonomy" id="1397668"/>
    <lineage>
        <taxon>Bacteria</taxon>
        <taxon>Bacillati</taxon>
        <taxon>Bacillota</taxon>
        <taxon>Clostridia</taxon>
        <taxon>Eubacteriales</taxon>
        <taxon>Peptococcaceae</taxon>
        <taxon>Desulforamulus</taxon>
    </lineage>
</organism>
<proteinExistence type="predicted"/>
<dbReference type="EMBL" id="JARPTC010000016">
    <property type="protein sequence ID" value="MDO7787740.1"/>
    <property type="molecule type" value="Genomic_DNA"/>
</dbReference>
<feature type="domain" description="Response regulatory" evidence="5">
    <location>
        <begin position="5"/>
        <end position="119"/>
    </location>
</feature>
<dbReference type="SUPFAM" id="SSF52172">
    <property type="entry name" value="CheY-like"/>
    <property type="match status" value="1"/>
</dbReference>
<dbReference type="PANTHER" id="PTHR44591:SF3">
    <property type="entry name" value="RESPONSE REGULATORY DOMAIN-CONTAINING PROTEIN"/>
    <property type="match status" value="1"/>
</dbReference>
<evidence type="ECO:0000256" key="3">
    <source>
        <dbReference type="ARBA" id="ARBA00024867"/>
    </source>
</evidence>
<dbReference type="RefSeq" id="WP_304543033.1">
    <property type="nucleotide sequence ID" value="NZ_JARPTC010000016.1"/>
</dbReference>
<comment type="caution">
    <text evidence="6">The sequence shown here is derived from an EMBL/GenBank/DDBJ whole genome shotgun (WGS) entry which is preliminary data.</text>
</comment>
<gene>
    <name evidence="6" type="ORF">P6N53_10975</name>
</gene>
<evidence type="ECO:0000256" key="1">
    <source>
        <dbReference type="ARBA" id="ARBA00018672"/>
    </source>
</evidence>
<dbReference type="InterPro" id="IPR001789">
    <property type="entry name" value="Sig_transdc_resp-reg_receiver"/>
</dbReference>
<dbReference type="Gene3D" id="3.40.50.2300">
    <property type="match status" value="1"/>
</dbReference>
<sequence>MPGNRILIIDDELEMHWALEKGLAQEGYHIVKADNGEDGLRILSEENISVVLLDYKMPGMTGLEVLEEIRQRWPELPVIFMTGYNSITTATDSMAKGTTAYVSKPFRLDDLKVTLRRALGSEL</sequence>
<dbReference type="Pfam" id="PF00072">
    <property type="entry name" value="Response_reg"/>
    <property type="match status" value="1"/>
</dbReference>
<evidence type="ECO:0000313" key="6">
    <source>
        <dbReference type="EMBL" id="MDO7787740.1"/>
    </source>
</evidence>
<reference evidence="6" key="1">
    <citation type="journal article" date="2023" name="J. Hazard. Mater.">
        <title>Anaerobic biodegradation of pyrene and benzo[a]pyrene by a new sulfate-reducing Desulforamulus aquiferis strain DSA.</title>
        <authorList>
            <person name="Zhang Z."/>
            <person name="Sun J."/>
            <person name="Gong X."/>
            <person name="Wang C."/>
            <person name="Wang H."/>
        </authorList>
    </citation>
    <scope>NUCLEOTIDE SEQUENCE</scope>
    <source>
        <strain evidence="6">DSA</strain>
    </source>
</reference>
<name>A0AAW7ZG28_9FIRM</name>
<dbReference type="PANTHER" id="PTHR44591">
    <property type="entry name" value="STRESS RESPONSE REGULATOR PROTEIN 1"/>
    <property type="match status" value="1"/>
</dbReference>
<dbReference type="SMART" id="SM00448">
    <property type="entry name" value="REC"/>
    <property type="match status" value="1"/>
</dbReference>
<protein>
    <recommendedName>
        <fullName evidence="1">Stage 0 sporulation protein A homolog</fullName>
    </recommendedName>
</protein>
<dbReference type="InterPro" id="IPR050595">
    <property type="entry name" value="Bact_response_regulator"/>
</dbReference>
<evidence type="ECO:0000256" key="2">
    <source>
        <dbReference type="ARBA" id="ARBA00022553"/>
    </source>
</evidence>
<evidence type="ECO:0000256" key="4">
    <source>
        <dbReference type="PROSITE-ProRule" id="PRU00169"/>
    </source>
</evidence>
<keyword evidence="2 4" id="KW-0597">Phosphoprotein</keyword>